<dbReference type="EMBL" id="CP035758">
    <property type="protein sequence ID" value="QBD76694.1"/>
    <property type="molecule type" value="Genomic_DNA"/>
</dbReference>
<dbReference type="KEGG" id="kbs:EPA93_12045"/>
<feature type="compositionally biased region" description="Basic and acidic residues" evidence="1">
    <location>
        <begin position="20"/>
        <end position="29"/>
    </location>
</feature>
<evidence type="ECO:0000256" key="2">
    <source>
        <dbReference type="SAM" id="Phobius"/>
    </source>
</evidence>
<dbReference type="Pfam" id="PF13349">
    <property type="entry name" value="DUF4097"/>
    <property type="match status" value="1"/>
</dbReference>
<feature type="compositionally biased region" description="Polar residues" evidence="1">
    <location>
        <begin position="1"/>
        <end position="19"/>
    </location>
</feature>
<dbReference type="AlphaFoldDB" id="A0A4P6JN57"/>
<sequence>MMSNQESMFTPPEQSGQQQERMHNTDPREQAGSAQQHYYEPQPSVNPYAEDYHGQYQESQAYEDGYRGYSGPYTQHEQGEKLRPKQPAFQGQRRTWLIILIVFVLVVSGGMGSLLSALAGMLSSIVGIVIVIAVIAAVSTRPVPLPTRTFDVSEQPVLRIHNDAGNVRIWRGQAEKIEVRGTKYVSRLFGENATTPLEYTQVDNGLNVDVKHWSSNSLFNVFSVTLDVYVPESCTVQIDSNAGSLNISGIKGQVRARTNAGTVMVEQAVLAPGSELKTNAGTITMREATLGERTDVHTNAGTIHAERTLLQGRVTLLTDAGTIHFDGTLDPRGNYRMKTSAGTIHVVLPSNSSFILNARTSMGSVTNEFGGTAVGAEPQAQLDLSSDLGTIHVQRR</sequence>
<accession>A0A4P6JN57</accession>
<protein>
    <recommendedName>
        <fullName evidence="3">DUF4097 domain-containing protein</fullName>
    </recommendedName>
</protein>
<keyword evidence="2" id="KW-0812">Transmembrane</keyword>
<gene>
    <name evidence="4" type="ORF">EPA93_12045</name>
</gene>
<evidence type="ECO:0000313" key="5">
    <source>
        <dbReference type="Proteomes" id="UP000290365"/>
    </source>
</evidence>
<keyword evidence="2" id="KW-0472">Membrane</keyword>
<feature type="region of interest" description="Disordered" evidence="1">
    <location>
        <begin position="64"/>
        <end position="86"/>
    </location>
</feature>
<dbReference type="OrthoDB" id="147403at2"/>
<dbReference type="InterPro" id="IPR025164">
    <property type="entry name" value="Toastrack_DUF4097"/>
</dbReference>
<keyword evidence="2" id="KW-1133">Transmembrane helix</keyword>
<dbReference type="Proteomes" id="UP000290365">
    <property type="component" value="Chromosome"/>
</dbReference>
<feature type="domain" description="DUF4097" evidence="3">
    <location>
        <begin position="159"/>
        <end position="393"/>
    </location>
</feature>
<feature type="transmembrane region" description="Helical" evidence="2">
    <location>
        <begin position="121"/>
        <end position="138"/>
    </location>
</feature>
<name>A0A4P6JN57_KTERU</name>
<feature type="region of interest" description="Disordered" evidence="1">
    <location>
        <begin position="1"/>
        <end position="52"/>
    </location>
</feature>
<feature type="transmembrane region" description="Helical" evidence="2">
    <location>
        <begin position="95"/>
        <end position="115"/>
    </location>
</feature>
<proteinExistence type="predicted"/>
<organism evidence="4 5">
    <name type="scientific">Ktedonosporobacter rubrisoli</name>
    <dbReference type="NCBI Taxonomy" id="2509675"/>
    <lineage>
        <taxon>Bacteria</taxon>
        <taxon>Bacillati</taxon>
        <taxon>Chloroflexota</taxon>
        <taxon>Ktedonobacteria</taxon>
        <taxon>Ktedonobacterales</taxon>
        <taxon>Ktedonosporobacteraceae</taxon>
        <taxon>Ktedonosporobacter</taxon>
    </lineage>
</organism>
<keyword evidence="5" id="KW-1185">Reference proteome</keyword>
<evidence type="ECO:0000256" key="1">
    <source>
        <dbReference type="SAM" id="MobiDB-lite"/>
    </source>
</evidence>
<dbReference type="RefSeq" id="WP_129887719.1">
    <property type="nucleotide sequence ID" value="NZ_CP035758.1"/>
</dbReference>
<evidence type="ECO:0000313" key="4">
    <source>
        <dbReference type="EMBL" id="QBD76694.1"/>
    </source>
</evidence>
<reference evidence="4 5" key="1">
    <citation type="submission" date="2019-01" db="EMBL/GenBank/DDBJ databases">
        <title>Ktedonosporobacter rubrisoli SCAWS-G2.</title>
        <authorList>
            <person name="Huang Y."/>
            <person name="Yan B."/>
        </authorList>
    </citation>
    <scope>NUCLEOTIDE SEQUENCE [LARGE SCALE GENOMIC DNA]</scope>
    <source>
        <strain evidence="4 5">SCAWS-G2</strain>
    </source>
</reference>
<evidence type="ECO:0000259" key="3">
    <source>
        <dbReference type="Pfam" id="PF13349"/>
    </source>
</evidence>